<reference evidence="3" key="1">
    <citation type="submission" date="2015-07" db="EMBL/GenBank/DDBJ databases">
        <title>Draft genome sequence of the purine-degrading Gottschalkia purinilyticum DSM 1384 (formerly Clostridium purinilyticum).</title>
        <authorList>
            <person name="Poehlein A."/>
            <person name="Schiel-Bengelsdorf B."/>
            <person name="Bengelsdorf F.R."/>
            <person name="Daniel R."/>
            <person name="Duerre P."/>
        </authorList>
    </citation>
    <scope>NUCLEOTIDE SEQUENCE [LARGE SCALE GENOMIC DNA]</scope>
    <source>
        <strain evidence="3">DSM 1384</strain>
    </source>
</reference>
<feature type="transmembrane region" description="Helical" evidence="1">
    <location>
        <begin position="125"/>
        <end position="149"/>
    </location>
</feature>
<comment type="caution">
    <text evidence="2">The sequence shown here is derived from an EMBL/GenBank/DDBJ whole genome shotgun (WGS) entry which is preliminary data.</text>
</comment>
<feature type="transmembrane region" description="Helical" evidence="1">
    <location>
        <begin position="96"/>
        <end position="113"/>
    </location>
</feature>
<dbReference type="InterPro" id="IPR046664">
    <property type="entry name" value="DUF6773"/>
</dbReference>
<evidence type="ECO:0000313" key="2">
    <source>
        <dbReference type="EMBL" id="KNF07109.1"/>
    </source>
</evidence>
<sequence length="165" mass="19104">MRLFNKEKRSTDERIVNVLNKIYKEAYYLVMIMCLISIGVKYYLHGSNIKSIILELLIIFISGIYCGIRKVCLGIYIDEVEIHDRTSKISMSVKNIIIGLVSGIVISVFFGVRNSVLYGNDTNRIWYFILVFFASFMMYCPFFVLIISVPHIISRKLSKKIPPEN</sequence>
<keyword evidence="1" id="KW-0472">Membrane</keyword>
<dbReference type="RefSeq" id="WP_050378822.1">
    <property type="nucleotide sequence ID" value="NZ_LGSS01000024.1"/>
</dbReference>
<dbReference type="Pfam" id="PF20563">
    <property type="entry name" value="DUF6773"/>
    <property type="match status" value="1"/>
</dbReference>
<accession>A0A0L0W6G0</accession>
<feature type="transmembrane region" description="Helical" evidence="1">
    <location>
        <begin position="56"/>
        <end position="76"/>
    </location>
</feature>
<dbReference type="Proteomes" id="UP000037267">
    <property type="component" value="Unassembled WGS sequence"/>
</dbReference>
<dbReference type="EMBL" id="LGSS01000024">
    <property type="protein sequence ID" value="KNF07109.1"/>
    <property type="molecule type" value="Genomic_DNA"/>
</dbReference>
<organism evidence="2 3">
    <name type="scientific">Gottschalkia purinilytica</name>
    <name type="common">Clostridium purinilyticum</name>
    <dbReference type="NCBI Taxonomy" id="1503"/>
    <lineage>
        <taxon>Bacteria</taxon>
        <taxon>Bacillati</taxon>
        <taxon>Bacillota</taxon>
        <taxon>Tissierellia</taxon>
        <taxon>Tissierellales</taxon>
        <taxon>Gottschalkiaceae</taxon>
        <taxon>Gottschalkia</taxon>
    </lineage>
</organism>
<gene>
    <name evidence="2" type="ORF">CLPU_24c00030</name>
</gene>
<feature type="transmembrane region" description="Helical" evidence="1">
    <location>
        <begin position="26"/>
        <end position="44"/>
    </location>
</feature>
<name>A0A0L0W6G0_GOTPU</name>
<dbReference type="AlphaFoldDB" id="A0A0L0W6G0"/>
<keyword evidence="1" id="KW-1133">Transmembrane helix</keyword>
<proteinExistence type="predicted"/>
<dbReference type="OrthoDB" id="2656129at2"/>
<keyword evidence="1" id="KW-0812">Transmembrane</keyword>
<evidence type="ECO:0000313" key="3">
    <source>
        <dbReference type="Proteomes" id="UP000037267"/>
    </source>
</evidence>
<protein>
    <submittedName>
        <fullName evidence="2">Putative membrane protein</fullName>
    </submittedName>
</protein>
<keyword evidence="3" id="KW-1185">Reference proteome</keyword>
<evidence type="ECO:0000256" key="1">
    <source>
        <dbReference type="SAM" id="Phobius"/>
    </source>
</evidence>